<dbReference type="Gene3D" id="1.10.10.10">
    <property type="entry name" value="Winged helix-like DNA-binding domain superfamily/Winged helix DNA-binding domain"/>
    <property type="match status" value="1"/>
</dbReference>
<feature type="domain" description="HTH marR-type" evidence="2">
    <location>
        <begin position="29"/>
        <end position="125"/>
    </location>
</feature>
<dbReference type="Proteomes" id="UP001595914">
    <property type="component" value="Unassembled WGS sequence"/>
</dbReference>
<dbReference type="InterPro" id="IPR036388">
    <property type="entry name" value="WH-like_DNA-bd_sf"/>
</dbReference>
<sequence length="160" mass="17612">MQHELGGAAAVHEEIVHLVRELMTGDRPNEGTPTFAQHSVLSFIARNAGCRATQIADTFGVHRSTVSRQVRVCVESGWIRAESGPVRNGHPLCITDMGESVLAEADRLRRAEVEARTRSWSDDEVADFARLLHRFRLSPTAPRSTTTSHPTETVGDDSRA</sequence>
<feature type="region of interest" description="Disordered" evidence="1">
    <location>
        <begin position="139"/>
        <end position="160"/>
    </location>
</feature>
<organism evidence="3 4">
    <name type="scientific">Rhodococcus kronopolitis</name>
    <dbReference type="NCBI Taxonomy" id="1460226"/>
    <lineage>
        <taxon>Bacteria</taxon>
        <taxon>Bacillati</taxon>
        <taxon>Actinomycetota</taxon>
        <taxon>Actinomycetes</taxon>
        <taxon>Mycobacteriales</taxon>
        <taxon>Nocardiaceae</taxon>
        <taxon>Rhodococcus</taxon>
    </lineage>
</organism>
<proteinExistence type="predicted"/>
<evidence type="ECO:0000256" key="1">
    <source>
        <dbReference type="SAM" id="MobiDB-lite"/>
    </source>
</evidence>
<dbReference type="Pfam" id="PF12802">
    <property type="entry name" value="MarR_2"/>
    <property type="match status" value="1"/>
</dbReference>
<reference evidence="4" key="1">
    <citation type="journal article" date="2019" name="Int. J. Syst. Evol. Microbiol.">
        <title>The Global Catalogue of Microorganisms (GCM) 10K type strain sequencing project: providing services to taxonomists for standard genome sequencing and annotation.</title>
        <authorList>
            <consortium name="The Broad Institute Genomics Platform"/>
            <consortium name="The Broad Institute Genome Sequencing Center for Infectious Disease"/>
            <person name="Wu L."/>
            <person name="Ma J."/>
        </authorList>
    </citation>
    <scope>NUCLEOTIDE SEQUENCE [LARGE SCALE GENOMIC DNA]</scope>
    <source>
        <strain evidence="4">CCUG 54520</strain>
    </source>
</reference>
<dbReference type="InterPro" id="IPR000835">
    <property type="entry name" value="HTH_MarR-typ"/>
</dbReference>
<evidence type="ECO:0000313" key="4">
    <source>
        <dbReference type="Proteomes" id="UP001595914"/>
    </source>
</evidence>
<dbReference type="SUPFAM" id="SSF46785">
    <property type="entry name" value="Winged helix' DNA-binding domain"/>
    <property type="match status" value="1"/>
</dbReference>
<dbReference type="InterPro" id="IPR036390">
    <property type="entry name" value="WH_DNA-bd_sf"/>
</dbReference>
<dbReference type="SMART" id="SM00347">
    <property type="entry name" value="HTH_MARR"/>
    <property type="match status" value="1"/>
</dbReference>
<comment type="caution">
    <text evidence="3">The sequence shown here is derived from an EMBL/GenBank/DDBJ whole genome shotgun (WGS) entry which is preliminary data.</text>
</comment>
<gene>
    <name evidence="3" type="ORF">ACFO6S_19560</name>
</gene>
<keyword evidence="4" id="KW-1185">Reference proteome</keyword>
<protein>
    <submittedName>
        <fullName evidence="3">MarR family winged helix-turn-helix transcriptional regulator</fullName>
    </submittedName>
</protein>
<evidence type="ECO:0000313" key="3">
    <source>
        <dbReference type="EMBL" id="MFC4605904.1"/>
    </source>
</evidence>
<evidence type="ECO:0000259" key="2">
    <source>
        <dbReference type="SMART" id="SM00347"/>
    </source>
</evidence>
<name>A0ABV9FZV5_9NOCA</name>
<accession>A0ABV9FZV5</accession>
<dbReference type="EMBL" id="JBHSFO010000014">
    <property type="protein sequence ID" value="MFC4605904.1"/>
    <property type="molecule type" value="Genomic_DNA"/>
</dbReference>
<feature type="compositionally biased region" description="Polar residues" evidence="1">
    <location>
        <begin position="141"/>
        <end position="151"/>
    </location>
</feature>
<dbReference type="RefSeq" id="WP_378419639.1">
    <property type="nucleotide sequence ID" value="NZ_JBHSFO010000014.1"/>
</dbReference>